<dbReference type="CDD" id="cd07067">
    <property type="entry name" value="HP_PGM_like"/>
    <property type="match status" value="2"/>
</dbReference>
<dbReference type="Pfam" id="PF00300">
    <property type="entry name" value="His_Phos_1"/>
    <property type="match status" value="2"/>
</dbReference>
<dbReference type="GO" id="GO:0016791">
    <property type="term" value="F:phosphatase activity"/>
    <property type="evidence" value="ECO:0007669"/>
    <property type="project" value="TreeGrafter"/>
</dbReference>
<evidence type="ECO:0000256" key="1">
    <source>
        <dbReference type="PIRSR" id="PIRSR613078-1"/>
    </source>
</evidence>
<dbReference type="EMBL" id="LJZR01000007">
    <property type="protein sequence ID" value="KPQ36317.1"/>
    <property type="molecule type" value="Genomic_DNA"/>
</dbReference>
<dbReference type="InterPro" id="IPR029033">
    <property type="entry name" value="His_PPase_superfam"/>
</dbReference>
<dbReference type="InterPro" id="IPR001345">
    <property type="entry name" value="PG/BPGM_mutase_AS"/>
</dbReference>
<sequence length="459" mass="50021">MKTTVIIVRHGESTSNVGRIISGNHDNAVLTELGEQQARKVGEMLGNTPIDAIYASPLKRAATTCELIIETMRSKGTTVPNPQTAELIKEINLPLWESTSFADAEANYPEEFRAWRQDAGNFKMALPNADGTTTDFYPVRDIWERAAQFLQRLIAEHSGQTVLLVAHSAINRALVGTSIGLGPESINSMGQENCAINVLNFFGSWEAGAQLESLNLTTHLGEPLPKRRGRFKGPRLLLVRHGETDWNRDGRFQGQIDIPLNENGHRQAAQAGEFLKAVQIDAAVTSSMLRPKETAEGILKHHPQVTLETTEQLWEISHGEWEGKLESEIEAGYPGLLGEWQSKPETVQMPGGENLADVWKRAKKGWGSIVAAYSETAEEDYGGSAPVVMVVAHDAINKAILCQVMGLGPEKFWQFKQGNGAVSVIDYPAGPDSRPVLSAANITTHLSGSIFDKTAAGAL</sequence>
<dbReference type="InterPro" id="IPR013078">
    <property type="entry name" value="His_Pase_superF_clade-1"/>
</dbReference>
<dbReference type="Gene3D" id="3.40.50.1240">
    <property type="entry name" value="Phosphoglycerate mutase-like"/>
    <property type="match status" value="2"/>
</dbReference>
<gene>
    <name evidence="3" type="primary">pspH</name>
    <name evidence="3" type="ORF">HLUCCA11_07215</name>
</gene>
<dbReference type="EC" id="3.1.3.3" evidence="3"/>
<feature type="active site" description="Tele-phosphohistidine intermediate" evidence="1">
    <location>
        <position position="241"/>
    </location>
</feature>
<organism evidence="3 4">
    <name type="scientific">Phormidesmis priestleyi Ana</name>
    <dbReference type="NCBI Taxonomy" id="1666911"/>
    <lineage>
        <taxon>Bacteria</taxon>
        <taxon>Bacillati</taxon>
        <taxon>Cyanobacteriota</taxon>
        <taxon>Cyanophyceae</taxon>
        <taxon>Leptolyngbyales</taxon>
        <taxon>Leptolyngbyaceae</taxon>
        <taxon>Phormidesmis</taxon>
    </lineage>
</organism>
<feature type="binding site" evidence="2">
    <location>
        <position position="290"/>
    </location>
    <ligand>
        <name>substrate</name>
    </ligand>
</feature>
<dbReference type="SUPFAM" id="SSF53254">
    <property type="entry name" value="Phosphoglycerate mutase-like"/>
    <property type="match status" value="2"/>
</dbReference>
<dbReference type="InterPro" id="IPR050275">
    <property type="entry name" value="PGM_Phosphatase"/>
</dbReference>
<feature type="active site" description="Proton donor/acceptor" evidence="1">
    <location>
        <position position="315"/>
    </location>
</feature>
<evidence type="ECO:0000256" key="2">
    <source>
        <dbReference type="PIRSR" id="PIRSR613078-2"/>
    </source>
</evidence>
<dbReference type="AlphaFoldDB" id="A0A0P7ZS80"/>
<keyword evidence="3" id="KW-0378">Hydrolase</keyword>
<dbReference type="STRING" id="1666911.HLUCCA11_07215"/>
<reference evidence="3 4" key="1">
    <citation type="submission" date="2015-09" db="EMBL/GenBank/DDBJ databases">
        <title>Identification and resolution of microdiversity through metagenomic sequencing of parallel consortia.</title>
        <authorList>
            <person name="Nelson W.C."/>
            <person name="Romine M.F."/>
            <person name="Lindemann S.R."/>
        </authorList>
    </citation>
    <scope>NUCLEOTIDE SEQUENCE [LARGE SCALE GENOMIC DNA]</scope>
    <source>
        <strain evidence="3">Ana</strain>
    </source>
</reference>
<comment type="caution">
    <text evidence="3">The sequence shown here is derived from an EMBL/GenBank/DDBJ whole genome shotgun (WGS) entry which is preliminary data.</text>
</comment>
<evidence type="ECO:0000313" key="3">
    <source>
        <dbReference type="EMBL" id="KPQ36317.1"/>
    </source>
</evidence>
<protein>
    <submittedName>
        <fullName evidence="3">3-phosphoserine phosphatase Psp</fullName>
        <ecNumber evidence="3">3.1.3.3</ecNumber>
    </submittedName>
</protein>
<dbReference type="Proteomes" id="UP000050465">
    <property type="component" value="Unassembled WGS sequence"/>
</dbReference>
<dbReference type="PANTHER" id="PTHR48100:SF10">
    <property type="entry name" value="2-CARBOXY-D-ARABINITOL-1-PHOSPHATASE-RELATED"/>
    <property type="match status" value="1"/>
</dbReference>
<proteinExistence type="predicted"/>
<name>A0A0P7ZS80_9CYAN</name>
<dbReference type="PATRIC" id="fig|1666911.3.peg.5045"/>
<dbReference type="PANTHER" id="PTHR48100">
    <property type="entry name" value="BROAD-SPECIFICITY PHOSPHATASE YOR283W-RELATED"/>
    <property type="match status" value="1"/>
</dbReference>
<feature type="binding site" evidence="2">
    <location>
        <begin position="240"/>
        <end position="247"/>
    </location>
    <ligand>
        <name>substrate</name>
    </ligand>
</feature>
<dbReference type="SMART" id="SM00855">
    <property type="entry name" value="PGAM"/>
    <property type="match status" value="2"/>
</dbReference>
<dbReference type="PROSITE" id="PS00175">
    <property type="entry name" value="PG_MUTASE"/>
    <property type="match status" value="2"/>
</dbReference>
<evidence type="ECO:0000313" key="4">
    <source>
        <dbReference type="Proteomes" id="UP000050465"/>
    </source>
</evidence>
<accession>A0A0P7ZS80</accession>